<evidence type="ECO:0000256" key="1">
    <source>
        <dbReference type="ARBA" id="ARBA00004141"/>
    </source>
</evidence>
<comment type="similarity">
    <text evidence="2">Belongs to the TMCO4 family.</text>
</comment>
<proteinExistence type="inferred from homology"/>
<evidence type="ECO:0000256" key="3">
    <source>
        <dbReference type="ARBA" id="ARBA00022692"/>
    </source>
</evidence>
<protein>
    <submittedName>
        <fullName evidence="8">Uncharacterized protein</fullName>
    </submittedName>
</protein>
<feature type="compositionally biased region" description="Low complexity" evidence="6">
    <location>
        <begin position="104"/>
        <end position="121"/>
    </location>
</feature>
<evidence type="ECO:0000256" key="6">
    <source>
        <dbReference type="SAM" id="MobiDB-lite"/>
    </source>
</evidence>
<feature type="compositionally biased region" description="Polar residues" evidence="6">
    <location>
        <begin position="1144"/>
        <end position="1153"/>
    </location>
</feature>
<evidence type="ECO:0000256" key="4">
    <source>
        <dbReference type="ARBA" id="ARBA00022989"/>
    </source>
</evidence>
<dbReference type="PANTHER" id="PTHR17920:SF3">
    <property type="entry name" value="TRANSMEMBRANE AND COILED-COIL DOMAIN-CONTAINING PROTEIN 4"/>
    <property type="match status" value="1"/>
</dbReference>
<dbReference type="Proteomes" id="UP001586593">
    <property type="component" value="Unassembled WGS sequence"/>
</dbReference>
<dbReference type="InterPro" id="IPR007941">
    <property type="entry name" value="DUF726"/>
</dbReference>
<feature type="transmembrane region" description="Helical" evidence="7">
    <location>
        <begin position="580"/>
        <end position="605"/>
    </location>
</feature>
<feature type="compositionally biased region" description="Basic and acidic residues" evidence="6">
    <location>
        <begin position="1227"/>
        <end position="1237"/>
    </location>
</feature>
<keyword evidence="4 7" id="KW-1133">Transmembrane helix</keyword>
<accession>A0ABR3X470</accession>
<reference evidence="8 9" key="1">
    <citation type="journal article" date="2024" name="Commun. Biol.">
        <title>Comparative genomic analysis of thermophilic fungi reveals convergent evolutionary adaptations and gene losses.</title>
        <authorList>
            <person name="Steindorff A.S."/>
            <person name="Aguilar-Pontes M.V."/>
            <person name="Robinson A.J."/>
            <person name="Andreopoulos B."/>
            <person name="LaButti K."/>
            <person name="Kuo A."/>
            <person name="Mondo S."/>
            <person name="Riley R."/>
            <person name="Otillar R."/>
            <person name="Haridas S."/>
            <person name="Lipzen A."/>
            <person name="Grimwood J."/>
            <person name="Schmutz J."/>
            <person name="Clum A."/>
            <person name="Reid I.D."/>
            <person name="Moisan M.C."/>
            <person name="Butler G."/>
            <person name="Nguyen T.T.M."/>
            <person name="Dewar K."/>
            <person name="Conant G."/>
            <person name="Drula E."/>
            <person name="Henrissat B."/>
            <person name="Hansel C."/>
            <person name="Singer S."/>
            <person name="Hutchinson M.I."/>
            <person name="de Vries R.P."/>
            <person name="Natvig D.O."/>
            <person name="Powell A.J."/>
            <person name="Tsang A."/>
            <person name="Grigoriev I.V."/>
        </authorList>
    </citation>
    <scope>NUCLEOTIDE SEQUENCE [LARGE SCALE GENOMIC DNA]</scope>
    <source>
        <strain evidence="8 9">ATCC 24622</strain>
    </source>
</reference>
<dbReference type="SUPFAM" id="SSF53474">
    <property type="entry name" value="alpha/beta-Hydrolases"/>
    <property type="match status" value="1"/>
</dbReference>
<feature type="compositionally biased region" description="Basic and acidic residues" evidence="6">
    <location>
        <begin position="174"/>
        <end position="184"/>
    </location>
</feature>
<gene>
    <name evidence="8" type="ORF">VTK73DRAFT_2629</name>
</gene>
<feature type="region of interest" description="Disordered" evidence="6">
    <location>
        <begin position="419"/>
        <end position="488"/>
    </location>
</feature>
<keyword evidence="9" id="KW-1185">Reference proteome</keyword>
<keyword evidence="3 7" id="KW-0812">Transmembrane</keyword>
<comment type="subcellular location">
    <subcellularLocation>
        <location evidence="1">Membrane</location>
        <topology evidence="1">Multi-pass membrane protein</topology>
    </subcellularLocation>
</comment>
<feature type="region of interest" description="Disordered" evidence="6">
    <location>
        <begin position="948"/>
        <end position="1000"/>
    </location>
</feature>
<feature type="compositionally biased region" description="Low complexity" evidence="6">
    <location>
        <begin position="15"/>
        <end position="28"/>
    </location>
</feature>
<keyword evidence="5 7" id="KW-0472">Membrane</keyword>
<evidence type="ECO:0000313" key="8">
    <source>
        <dbReference type="EMBL" id="KAL1870521.1"/>
    </source>
</evidence>
<dbReference type="PANTHER" id="PTHR17920">
    <property type="entry name" value="TRANSMEMBRANE AND COILED-COIL DOMAIN-CONTAINING PROTEIN 4 TMCO4"/>
    <property type="match status" value="1"/>
</dbReference>
<feature type="compositionally biased region" description="Polar residues" evidence="6">
    <location>
        <begin position="154"/>
        <end position="163"/>
    </location>
</feature>
<feature type="region of interest" description="Disordered" evidence="6">
    <location>
        <begin position="1214"/>
        <end position="1237"/>
    </location>
</feature>
<evidence type="ECO:0000256" key="5">
    <source>
        <dbReference type="ARBA" id="ARBA00023136"/>
    </source>
</evidence>
<feature type="compositionally biased region" description="Low complexity" evidence="6">
    <location>
        <begin position="436"/>
        <end position="447"/>
    </location>
</feature>
<feature type="region of interest" description="Disordered" evidence="6">
    <location>
        <begin position="1040"/>
        <end position="1195"/>
    </location>
</feature>
<dbReference type="InterPro" id="IPR029058">
    <property type="entry name" value="AB_hydrolase_fold"/>
</dbReference>
<name>A0ABR3X470_9PEZI</name>
<feature type="compositionally biased region" description="Basic and acidic residues" evidence="6">
    <location>
        <begin position="1080"/>
        <end position="1098"/>
    </location>
</feature>
<dbReference type="EMBL" id="JAZHXJ010000175">
    <property type="protein sequence ID" value="KAL1870521.1"/>
    <property type="molecule type" value="Genomic_DNA"/>
</dbReference>
<evidence type="ECO:0000313" key="9">
    <source>
        <dbReference type="Proteomes" id="UP001586593"/>
    </source>
</evidence>
<evidence type="ECO:0000256" key="7">
    <source>
        <dbReference type="SAM" id="Phobius"/>
    </source>
</evidence>
<dbReference type="Pfam" id="PF05277">
    <property type="entry name" value="DUF726"/>
    <property type="match status" value="1"/>
</dbReference>
<comment type="caution">
    <text evidence="8">The sequence shown here is derived from an EMBL/GenBank/DDBJ whole genome shotgun (WGS) entry which is preliminary data.</text>
</comment>
<feature type="compositionally biased region" description="Basic and acidic residues" evidence="6">
    <location>
        <begin position="972"/>
        <end position="984"/>
    </location>
</feature>
<organism evidence="8 9">
    <name type="scientific">Phialemonium thermophilum</name>
    <dbReference type="NCBI Taxonomy" id="223376"/>
    <lineage>
        <taxon>Eukaryota</taxon>
        <taxon>Fungi</taxon>
        <taxon>Dikarya</taxon>
        <taxon>Ascomycota</taxon>
        <taxon>Pezizomycotina</taxon>
        <taxon>Sordariomycetes</taxon>
        <taxon>Sordariomycetidae</taxon>
        <taxon>Cephalothecales</taxon>
        <taxon>Cephalothecaceae</taxon>
        <taxon>Phialemonium</taxon>
    </lineage>
</organism>
<evidence type="ECO:0000256" key="2">
    <source>
        <dbReference type="ARBA" id="ARBA00009824"/>
    </source>
</evidence>
<feature type="region of interest" description="Disordered" evidence="6">
    <location>
        <begin position="1"/>
        <end position="193"/>
    </location>
</feature>
<sequence length="1237" mass="134522">MSGSNAATKGNDDGPSSLPSTQPTSSPSADAQPSHPPPPAQGAALPTLLQPTPSAPDTQAPAWSAPPLPPPAVQMAVDPPELDDFGLPVRRYQAPITDDAAGPRSSSSASAASKTRKSQSQCTTRRSEVEGEEPLTPDVRVEEAETSAEDGQSRTRSSTSNTVPARLAPPPEQFEDKAISDAKKSPTAALHGHGSAAVDLAGGGVSEFSHQQFIPQGPTGKKAGDDDDEWQEMPAFAPYDIYDDDNRLIAREHHETADEAYGYAGLGGAGKGYTRVQLDDDVESATSMDENTQYLFKDAGQSTSMMDDEETQRDAVSQLQATKTLLTEGQRIAYVGLTRLELSGMIKDAERIPRLKRSKKEAQIAIESMKMWSQKMMIRLYTHMDISPAEQIMIEQLSDHGVVPKDLTPILMANARVKNPMAESRSKRGSVAGQKSPSSRPSSVASPKLGEIEDDNHHKYDEEVASPPPAYSAEVSGGELSVPVRTPSQLPTTDKIDIDLRWTVLCDLFLVLIADSIYDARSRVLLERVGKDLEIPWLDIYRFEKKVTDALEMQQNAEKENWNEEQHMENRRKMALKRRYVMMGLATVGGGLVIGLSAGLLAPMIGAGLAAGFTTIGVTGTSGFLAGTGGAAIITSSAAASGSIIGVRAANRRTGAVRTFEYRPLHNNKRVNLIVTVSGWMTGKVDDVRLPYSTVDPMMGDIYSVLWEPEMLTSMGDTINILATEALTQGLQQLLGSTILVSLMAALQLPVVLTKLAYLIDNPWAVSLDRATAAGLILADSLIDRNLGTRPVTLVGYSLGSRVIFSCLQELARKGAYGLVQNVYLFGSPVVVKQDEYLRARTVVSGVFVNGYNRNDWILGYLFRLTNGGIRRVAGLAPIEGVPGLDNMDVTEWVKGHMEYRKAMPRLLRECGWLVESDEFSEIEDPDPENHAQRQRELINEIEEARKELEKEGKGGKSGPFAFFGRRKKARQRQEWEVYEDAAKGKPGSDGGDRNGESNQGVLFDVDAIRAELAKERQQTGGGIDPLDEELLQVREIKSTLPPMKLDLSASPSLAAPEPTRSPRDSLRATQSDVSVPYRPSHEPRLSRNDKLPQDRRLSGTVSSESASWGEPQAGNSHHYDDLEPNTPRPRHEGGQNEDEIQMTFDTSFEETTPSPQPPQPPPKDDYCGTTHPSLSTRSLGAGSGPSAVETTASKTALVRPDIKTVQTAPNVSIQDPWVDEDDEDFGKEKEISLTFA</sequence>